<dbReference type="Gene3D" id="3.30.70.1430">
    <property type="entry name" value="Multidrug efflux transporter AcrB pore domain"/>
    <property type="match status" value="2"/>
</dbReference>
<evidence type="ECO:0000256" key="7">
    <source>
        <dbReference type="ARBA" id="ARBA00023136"/>
    </source>
</evidence>
<keyword evidence="6 8" id="KW-1133">Transmembrane helix</keyword>
<dbReference type="FunFam" id="1.20.1640.10:FF:000001">
    <property type="entry name" value="Efflux pump membrane transporter"/>
    <property type="match status" value="1"/>
</dbReference>
<dbReference type="Gene3D" id="1.20.1640.10">
    <property type="entry name" value="Multidrug efflux transporter AcrB transmembrane domain"/>
    <property type="match status" value="2"/>
</dbReference>
<accession>A0A7V2AYJ1</accession>
<dbReference type="PANTHER" id="PTHR32063:SF28">
    <property type="entry name" value="BLR2861 PROTEIN"/>
    <property type="match status" value="1"/>
</dbReference>
<dbReference type="AlphaFoldDB" id="A0A7V2AYJ1"/>
<keyword evidence="5 8" id="KW-0812">Transmembrane</keyword>
<keyword evidence="3" id="KW-1003">Cell membrane</keyword>
<dbReference type="SUPFAM" id="SSF82714">
    <property type="entry name" value="Multidrug efflux transporter AcrB TolC docking domain, DN and DC subdomains"/>
    <property type="match status" value="2"/>
</dbReference>
<dbReference type="Gene3D" id="3.30.70.1320">
    <property type="entry name" value="Multidrug efflux transporter AcrB pore domain like"/>
    <property type="match status" value="1"/>
</dbReference>
<dbReference type="GO" id="GO:0042910">
    <property type="term" value="F:xenobiotic transmembrane transporter activity"/>
    <property type="evidence" value="ECO:0007669"/>
    <property type="project" value="TreeGrafter"/>
</dbReference>
<reference evidence="9" key="1">
    <citation type="journal article" date="2020" name="mSystems">
        <title>Genome- and Community-Level Interaction Insights into Carbon Utilization and Element Cycling Functions of Hydrothermarchaeota in Hydrothermal Sediment.</title>
        <authorList>
            <person name="Zhou Z."/>
            <person name="Liu Y."/>
            <person name="Xu W."/>
            <person name="Pan J."/>
            <person name="Luo Z.H."/>
            <person name="Li M."/>
        </authorList>
    </citation>
    <scope>NUCLEOTIDE SEQUENCE [LARGE SCALE GENOMIC DNA]</scope>
    <source>
        <strain evidence="9">SpSt-143</strain>
    </source>
</reference>
<protein>
    <submittedName>
        <fullName evidence="9">Efflux RND transporter permease subunit</fullName>
    </submittedName>
</protein>
<dbReference type="EMBL" id="DSGB01000001">
    <property type="protein sequence ID" value="HER95008.1"/>
    <property type="molecule type" value="Genomic_DNA"/>
</dbReference>
<proteinExistence type="predicted"/>
<comment type="subcellular location">
    <subcellularLocation>
        <location evidence="1">Cell inner membrane</location>
        <topology evidence="1">Multi-pass membrane protein</topology>
    </subcellularLocation>
</comment>
<evidence type="ECO:0000256" key="3">
    <source>
        <dbReference type="ARBA" id="ARBA00022475"/>
    </source>
</evidence>
<dbReference type="Pfam" id="PF00873">
    <property type="entry name" value="ACR_tran"/>
    <property type="match status" value="1"/>
</dbReference>
<keyword evidence="4" id="KW-0997">Cell inner membrane</keyword>
<evidence type="ECO:0000256" key="8">
    <source>
        <dbReference type="SAM" id="Phobius"/>
    </source>
</evidence>
<dbReference type="PRINTS" id="PR00702">
    <property type="entry name" value="ACRIFLAVINRP"/>
</dbReference>
<feature type="transmembrane region" description="Helical" evidence="8">
    <location>
        <begin position="879"/>
        <end position="899"/>
    </location>
</feature>
<evidence type="ECO:0000256" key="6">
    <source>
        <dbReference type="ARBA" id="ARBA00022989"/>
    </source>
</evidence>
<keyword evidence="7 8" id="KW-0472">Membrane</keyword>
<evidence type="ECO:0000313" key="9">
    <source>
        <dbReference type="EMBL" id="HER95008.1"/>
    </source>
</evidence>
<dbReference type="PANTHER" id="PTHR32063">
    <property type="match status" value="1"/>
</dbReference>
<evidence type="ECO:0000256" key="4">
    <source>
        <dbReference type="ARBA" id="ARBA00022519"/>
    </source>
</evidence>
<feature type="transmembrane region" description="Helical" evidence="8">
    <location>
        <begin position="385"/>
        <end position="409"/>
    </location>
</feature>
<feature type="transmembrane region" description="Helical" evidence="8">
    <location>
        <begin position="980"/>
        <end position="1001"/>
    </location>
</feature>
<name>A0A7V2AYJ1_RHOMR</name>
<feature type="transmembrane region" description="Helical" evidence="8">
    <location>
        <begin position="905"/>
        <end position="926"/>
    </location>
</feature>
<dbReference type="SUPFAM" id="SSF82866">
    <property type="entry name" value="Multidrug efflux transporter AcrB transmembrane domain"/>
    <property type="match status" value="2"/>
</dbReference>
<comment type="caution">
    <text evidence="9">The sequence shown here is derived from an EMBL/GenBank/DDBJ whole genome shotgun (WGS) entry which is preliminary data.</text>
</comment>
<organism evidence="9">
    <name type="scientific">Rhodothermus marinus</name>
    <name type="common">Rhodothermus obamensis</name>
    <dbReference type="NCBI Taxonomy" id="29549"/>
    <lineage>
        <taxon>Bacteria</taxon>
        <taxon>Pseudomonadati</taxon>
        <taxon>Rhodothermota</taxon>
        <taxon>Rhodothermia</taxon>
        <taxon>Rhodothermales</taxon>
        <taxon>Rhodothermaceae</taxon>
        <taxon>Rhodothermus</taxon>
    </lineage>
</organism>
<feature type="transmembrane region" description="Helical" evidence="8">
    <location>
        <begin position="12"/>
        <end position="34"/>
    </location>
</feature>
<evidence type="ECO:0000256" key="2">
    <source>
        <dbReference type="ARBA" id="ARBA00022448"/>
    </source>
</evidence>
<feature type="transmembrane region" description="Helical" evidence="8">
    <location>
        <begin position="853"/>
        <end position="872"/>
    </location>
</feature>
<dbReference type="SUPFAM" id="SSF82693">
    <property type="entry name" value="Multidrug efflux transporter AcrB pore domain, PN1, PN2, PC1 and PC2 subdomains"/>
    <property type="match status" value="3"/>
</dbReference>
<feature type="transmembrane region" description="Helical" evidence="8">
    <location>
        <begin position="336"/>
        <end position="352"/>
    </location>
</feature>
<sequence length="1029" mass="114290">MSLYSVSIRRPVLAIVLSLVIVLFGLVSFTYLGVREYPAVDPPIITVSTNYRGANAEVIESQITEPLEESINGIAGVRSITSVSRDGRSTITVEFELDVDLEQAANDVRDRVSRAMSNLPPDVEPPIVSKADADAQPIVFLNIKSDRRNLLELTRLAEELFKERLQTIPGVSSVDVWGARRYAMRIWLDPHKLAAYRLSPMDVRDALQRENVELPSGRIEGGAVELSIRTLSRLETPEDFNNLILKAEGGQLVRLRDVGYAELGPENDRTVLKRDGIPMVGVVLRPQPGANYIAIADEFYRRLEQIKKELPADLELGIGFDITQYIRESIREVQQTIYLAIVLVVLIIFLFLRDWRTTIIPVLVIPVSLIGAFFIMYVLGFSINVLTLLGIVLAIGLVVDDAIVVLENIYAKLEQGRPPVEAGIVGTREIFFAVIATTLALVAVFMPLLFLGGLTGRLFREFGMTLAGAVVISSFVALTLTPMLATRLLQGHSGHSWFYYKTEPFFQRLAQGYRRSLEAFLRRRWLAFPVLATAAALIFVFFKALPEELVPTEDRSSIVISATGPEGATFAYMEQYIDQLVRMVQEEVPEHEAIISVTSPGFGAASAVNSGFVRLILKDPDQRERTQQEIANYLTRRVRDFPGARTFVAQPQSIGDRRGGLPVQYVLQAPNLEKLQEVLPRFLAEAEKDPTFTFVDVNLKFNKPELRLRIDRDRARQAGVSAVDIAQTIQLALSEQRIGYYIMDGKQYQVIAQVQRANRNEPLDLRTLYVRNTRGELIPLDNLVELREESTPPQRYRFDRYVSATISAGLAPGKTIGDGIEAMDAIAERVLDETFSTTLSGPSRDFAESSQSLLFVFLFALVLVYLILAAQFESFRDPLIIMLTVPLALAGALLALWYFQQTLNIFSEIGMIMLIGLVTKNGILIVEFANQRKAAGLSIFEAIIEGAAARFRPVLMTSLSTILGILPIALALGAGSESRIPMGIAIIGGLLIGTLLTLYVVPAMYTYLTRRKVAAVHKVEQPVLETTSV</sequence>
<feature type="transmembrane region" description="Helical" evidence="8">
    <location>
        <begin position="430"/>
        <end position="450"/>
    </location>
</feature>
<dbReference type="GO" id="GO:0005886">
    <property type="term" value="C:plasma membrane"/>
    <property type="evidence" value="ECO:0007669"/>
    <property type="project" value="UniProtKB-SubCell"/>
</dbReference>
<gene>
    <name evidence="9" type="ORF">ENO59_00585</name>
</gene>
<dbReference type="Gene3D" id="3.30.70.1440">
    <property type="entry name" value="Multidrug efflux transporter AcrB pore domain"/>
    <property type="match status" value="1"/>
</dbReference>
<feature type="transmembrane region" description="Helical" evidence="8">
    <location>
        <begin position="954"/>
        <end position="974"/>
    </location>
</feature>
<feature type="transmembrane region" description="Helical" evidence="8">
    <location>
        <begin position="525"/>
        <end position="545"/>
    </location>
</feature>
<dbReference type="FunFam" id="3.30.70.1430:FF:000001">
    <property type="entry name" value="Efflux pump membrane transporter"/>
    <property type="match status" value="1"/>
</dbReference>
<feature type="transmembrane region" description="Helical" evidence="8">
    <location>
        <begin position="359"/>
        <end position="379"/>
    </location>
</feature>
<dbReference type="InterPro" id="IPR027463">
    <property type="entry name" value="AcrB_DN_DC_subdom"/>
</dbReference>
<feature type="transmembrane region" description="Helical" evidence="8">
    <location>
        <begin position="462"/>
        <end position="485"/>
    </location>
</feature>
<evidence type="ECO:0000256" key="1">
    <source>
        <dbReference type="ARBA" id="ARBA00004429"/>
    </source>
</evidence>
<keyword evidence="2" id="KW-0813">Transport</keyword>
<dbReference type="Gene3D" id="3.30.2090.10">
    <property type="entry name" value="Multidrug efflux transporter AcrB TolC docking domain, DN and DC subdomains"/>
    <property type="match status" value="2"/>
</dbReference>
<dbReference type="InterPro" id="IPR001036">
    <property type="entry name" value="Acrflvin-R"/>
</dbReference>
<evidence type="ECO:0000256" key="5">
    <source>
        <dbReference type="ARBA" id="ARBA00022692"/>
    </source>
</evidence>